<dbReference type="PANTHER" id="PTHR31415">
    <property type="entry name" value="OS05G0367900 PROTEIN"/>
    <property type="match status" value="1"/>
</dbReference>
<dbReference type="InterPro" id="IPR044839">
    <property type="entry name" value="NDR1-like"/>
</dbReference>
<sequence>MADSQEGCCRCCCSFVFTLGLTALFMWLSLRADKPKCSITNFYLPALNRTLNEFKNSTDSSLNFTLKLSNPNKDKGINYDDVEVNITVFDSGPGNAPFSLGNYTVPRFYQGHKKKAQKQGHLEYNKTMVSKAIYSNGTAEFQLEMVTQVRFKILFWRTKRHKINVKAKFAVDDKGNKVNPRKKKDVPLTSTAPKRGYCNLVMGILVNFVVLKFPSFL</sequence>
<dbReference type="GO" id="GO:0009506">
    <property type="term" value="C:plasmodesma"/>
    <property type="evidence" value="ECO:0007669"/>
    <property type="project" value="TreeGrafter"/>
</dbReference>
<dbReference type="GO" id="GO:0005886">
    <property type="term" value="C:plasma membrane"/>
    <property type="evidence" value="ECO:0007669"/>
    <property type="project" value="TreeGrafter"/>
</dbReference>
<dbReference type="EMBL" id="BPVZ01000044">
    <property type="protein sequence ID" value="GKV15710.1"/>
    <property type="molecule type" value="Genomic_DNA"/>
</dbReference>
<keyword evidence="3" id="KW-1133">Transmembrane helix</keyword>
<name>A0AAV5JU80_9ROSI</name>
<evidence type="ECO:0000256" key="3">
    <source>
        <dbReference type="SAM" id="Phobius"/>
    </source>
</evidence>
<keyword evidence="2 3" id="KW-0472">Membrane</keyword>
<comment type="caution">
    <text evidence="4">The sequence shown here is derived from an EMBL/GenBank/DDBJ whole genome shotgun (WGS) entry which is preliminary data.</text>
</comment>
<evidence type="ECO:0000313" key="4">
    <source>
        <dbReference type="EMBL" id="GKV15710.1"/>
    </source>
</evidence>
<keyword evidence="3" id="KW-0812">Transmembrane</keyword>
<gene>
    <name evidence="4" type="ORF">SLEP1_g26472</name>
</gene>
<evidence type="ECO:0000256" key="1">
    <source>
        <dbReference type="ARBA" id="ARBA00004370"/>
    </source>
</evidence>
<accession>A0AAV5JU80</accession>
<organism evidence="4 5">
    <name type="scientific">Rubroshorea leprosula</name>
    <dbReference type="NCBI Taxonomy" id="152421"/>
    <lineage>
        <taxon>Eukaryota</taxon>
        <taxon>Viridiplantae</taxon>
        <taxon>Streptophyta</taxon>
        <taxon>Embryophyta</taxon>
        <taxon>Tracheophyta</taxon>
        <taxon>Spermatophyta</taxon>
        <taxon>Magnoliopsida</taxon>
        <taxon>eudicotyledons</taxon>
        <taxon>Gunneridae</taxon>
        <taxon>Pentapetalae</taxon>
        <taxon>rosids</taxon>
        <taxon>malvids</taxon>
        <taxon>Malvales</taxon>
        <taxon>Dipterocarpaceae</taxon>
        <taxon>Rubroshorea</taxon>
    </lineage>
</organism>
<evidence type="ECO:0000313" key="5">
    <source>
        <dbReference type="Proteomes" id="UP001054252"/>
    </source>
</evidence>
<comment type="subcellular location">
    <subcellularLocation>
        <location evidence="1">Membrane</location>
    </subcellularLocation>
</comment>
<evidence type="ECO:0008006" key="6">
    <source>
        <dbReference type="Google" id="ProtNLM"/>
    </source>
</evidence>
<evidence type="ECO:0000256" key="2">
    <source>
        <dbReference type="ARBA" id="ARBA00023136"/>
    </source>
</evidence>
<dbReference type="PANTHER" id="PTHR31415:SF52">
    <property type="entry name" value="LATE EMBRYOGENESIS ABUNDANT (LEA) HYDROXYPROLINE-RICH GLYCOPROTEIN FAMILY-RELATED"/>
    <property type="match status" value="1"/>
</dbReference>
<dbReference type="Proteomes" id="UP001054252">
    <property type="component" value="Unassembled WGS sequence"/>
</dbReference>
<reference evidence="4 5" key="1">
    <citation type="journal article" date="2021" name="Commun. Biol.">
        <title>The genome of Shorea leprosula (Dipterocarpaceae) highlights the ecological relevance of drought in aseasonal tropical rainforests.</title>
        <authorList>
            <person name="Ng K.K.S."/>
            <person name="Kobayashi M.J."/>
            <person name="Fawcett J.A."/>
            <person name="Hatakeyama M."/>
            <person name="Paape T."/>
            <person name="Ng C.H."/>
            <person name="Ang C.C."/>
            <person name="Tnah L.H."/>
            <person name="Lee C.T."/>
            <person name="Nishiyama T."/>
            <person name="Sese J."/>
            <person name="O'Brien M.J."/>
            <person name="Copetti D."/>
            <person name="Mohd Noor M.I."/>
            <person name="Ong R.C."/>
            <person name="Putra M."/>
            <person name="Sireger I.Z."/>
            <person name="Indrioko S."/>
            <person name="Kosugi Y."/>
            <person name="Izuno A."/>
            <person name="Isagi Y."/>
            <person name="Lee S.L."/>
            <person name="Shimizu K.K."/>
        </authorList>
    </citation>
    <scope>NUCLEOTIDE SEQUENCE [LARGE SCALE GENOMIC DNA]</scope>
    <source>
        <strain evidence="4">214</strain>
    </source>
</reference>
<dbReference type="AlphaFoldDB" id="A0AAV5JU80"/>
<protein>
    <recommendedName>
        <fullName evidence="6">Late embryogenesis abundant protein LEA-2 subgroup domain-containing protein</fullName>
    </recommendedName>
</protein>
<feature type="transmembrane region" description="Helical" evidence="3">
    <location>
        <begin position="12"/>
        <end position="30"/>
    </location>
</feature>
<dbReference type="GO" id="GO:0098542">
    <property type="term" value="P:defense response to other organism"/>
    <property type="evidence" value="ECO:0007669"/>
    <property type="project" value="InterPro"/>
</dbReference>
<proteinExistence type="predicted"/>
<keyword evidence="5" id="KW-1185">Reference proteome</keyword>